<dbReference type="RefSeq" id="WP_158976306.1">
    <property type="nucleotide sequence ID" value="NZ_WSFO01000001.1"/>
</dbReference>
<dbReference type="PANTHER" id="PTHR37950">
    <property type="entry name" value="4-HYDROXYPHENYLACETATE CATABOLISM PROTEIN"/>
    <property type="match status" value="1"/>
</dbReference>
<proteinExistence type="predicted"/>
<comment type="caution">
    <text evidence="1">The sequence shown here is derived from an EMBL/GenBank/DDBJ whole genome shotgun (WGS) entry which is preliminary data.</text>
</comment>
<protein>
    <submittedName>
        <fullName evidence="1">5-carboxymethyl-2-hydroxymuconate isomerase</fullName>
    </submittedName>
</protein>
<dbReference type="SUPFAM" id="SSF55331">
    <property type="entry name" value="Tautomerase/MIF"/>
    <property type="match status" value="1"/>
</dbReference>
<reference evidence="1 2" key="1">
    <citation type="submission" date="2019-12" db="EMBL/GenBank/DDBJ databases">
        <authorList>
            <person name="Zhang Y.-J."/>
        </authorList>
    </citation>
    <scope>NUCLEOTIDE SEQUENCE [LARGE SCALE GENOMIC DNA]</scope>
    <source>
        <strain evidence="1 2">H18S-6</strain>
    </source>
</reference>
<dbReference type="AlphaFoldDB" id="A0A6A4RN25"/>
<sequence length="132" mass="14580">MPHITLDYSANLEPHVDIADLCDTLRRAAIDTGVLPLAGVRVRAFAATHVSIADGSDKHSYIDISVRLRAGRGLDTRKRATAHIFEAARTYLEPTMQTLPLALSFEMRDIDPELSPKCGTIRDHLTKVDTND</sequence>
<dbReference type="InterPro" id="IPR004220">
    <property type="entry name" value="5-COMe_2-OHmuconate_Isoase"/>
</dbReference>
<name>A0A6A4RN25_9RHOB</name>
<dbReference type="Gene3D" id="3.30.429.10">
    <property type="entry name" value="Macrophage Migration Inhibitory Factor"/>
    <property type="match status" value="1"/>
</dbReference>
<gene>
    <name evidence="1" type="ORF">GP644_00805</name>
</gene>
<evidence type="ECO:0000313" key="1">
    <source>
        <dbReference type="EMBL" id="KAE9632350.1"/>
    </source>
</evidence>
<dbReference type="GO" id="GO:0008704">
    <property type="term" value="F:5-carboxymethyl-2-hydroxymuconate delta-isomerase activity"/>
    <property type="evidence" value="ECO:0007669"/>
    <property type="project" value="InterPro"/>
</dbReference>
<dbReference type="InterPro" id="IPR014347">
    <property type="entry name" value="Tautomerase/MIF_sf"/>
</dbReference>
<organism evidence="1 2">
    <name type="scientific">Parasedimentitalea maritima</name>
    <dbReference type="NCBI Taxonomy" id="2578117"/>
    <lineage>
        <taxon>Bacteria</taxon>
        <taxon>Pseudomonadati</taxon>
        <taxon>Pseudomonadota</taxon>
        <taxon>Alphaproteobacteria</taxon>
        <taxon>Rhodobacterales</taxon>
        <taxon>Paracoccaceae</taxon>
        <taxon>Parasedimentitalea</taxon>
    </lineage>
</organism>
<evidence type="ECO:0000313" key="2">
    <source>
        <dbReference type="Proteomes" id="UP000441586"/>
    </source>
</evidence>
<dbReference type="PANTHER" id="PTHR37950:SF1">
    <property type="entry name" value="4-HYDROXYPHENYLACETATE CATABOLISM PROTEIN"/>
    <property type="match status" value="1"/>
</dbReference>
<dbReference type="Pfam" id="PF02962">
    <property type="entry name" value="CHMI"/>
    <property type="match status" value="1"/>
</dbReference>
<dbReference type="CDD" id="cd00580">
    <property type="entry name" value="CHMI"/>
    <property type="match status" value="1"/>
</dbReference>
<keyword evidence="1" id="KW-0413">Isomerase</keyword>
<accession>A0A6A4RN25</accession>
<dbReference type="EMBL" id="WSFO01000001">
    <property type="protein sequence ID" value="KAE9632350.1"/>
    <property type="molecule type" value="Genomic_DNA"/>
</dbReference>
<dbReference type="Proteomes" id="UP000441586">
    <property type="component" value="Unassembled WGS sequence"/>
</dbReference>